<dbReference type="GO" id="GO:0005524">
    <property type="term" value="F:ATP binding"/>
    <property type="evidence" value="ECO:0007669"/>
    <property type="project" value="UniProtKB-KW"/>
</dbReference>
<dbReference type="EMBL" id="VCDX01000024">
    <property type="protein sequence ID" value="TYL06833.1"/>
    <property type="molecule type" value="Genomic_DNA"/>
</dbReference>
<evidence type="ECO:0000259" key="8">
    <source>
        <dbReference type="Pfam" id="PF17042"/>
    </source>
</evidence>
<keyword evidence="2 10" id="KW-0808">Transferase</keyword>
<dbReference type="SUPFAM" id="SSF142764">
    <property type="entry name" value="YgbK-like"/>
    <property type="match status" value="1"/>
</dbReference>
<dbReference type="EC" id="2.7.1.220" evidence="10"/>
<dbReference type="InterPro" id="IPR042213">
    <property type="entry name" value="NBD_C_sf"/>
</dbReference>
<dbReference type="InterPro" id="IPR037051">
    <property type="entry name" value="4-carb_acid_sugar_kinase_N_sf"/>
</dbReference>
<dbReference type="EMBL" id="CP017019">
    <property type="protein sequence ID" value="AOQ22740.1"/>
    <property type="molecule type" value="Genomic_DNA"/>
</dbReference>
<dbReference type="Proteomes" id="UP000094598">
    <property type="component" value="Chromosome"/>
</dbReference>
<dbReference type="Pfam" id="PF17042">
    <property type="entry name" value="NBD_C"/>
    <property type="match status" value="1"/>
</dbReference>
<sequence>MALIGAVADDLTGATTVGVLLARAGAKTAALFRTRELDAEDLLDYQAIVLSTDSRALSKEEAMQRVKSATLTLKKMGVKQFSKRIDTTLRGGIGAEIEAMLEELPAGTIAVMVPAMPQSNRIMVGGYSLINGVPLSMTPVAHDVRTPVRDSFVPRLIARQTSRQVGHISLDELLKGKDNLKKVFIKLRETGNEILLVDAISLEDVEMIAETVIELNWNVLAIDPGPFTERLAKVRGWVKCRVPSVPLREKPEPSDKGTVIVIAGSASPVTISQMKALQELPGTHTVSVTASYLVPGGKLAAAEVEKVVRSILEALRQETPPRVVLIETAISGQVLNLDEEDQRYGMPSGQAANNISQGLGKIARKVLDQVADKITGLYLTGGDIMVNVCAELEARGIELLDYVIPQADQGKLIGGKFHGFPVIGKGGLTGDLKTAIFCVNRLFDIRKGL</sequence>
<keyword evidence="12" id="KW-1185">Reference proteome</keyword>
<evidence type="ECO:0000256" key="1">
    <source>
        <dbReference type="ARBA" id="ARBA00005715"/>
    </source>
</evidence>
<reference evidence="10 12" key="2">
    <citation type="submission" date="2019-05" db="EMBL/GenBank/DDBJ databases">
        <title>Genome sequence of Moorella thermoacetica ATCC 33924.</title>
        <authorList>
            <person name="Poehlein A."/>
            <person name="Bengelsdorf F.R."/>
            <person name="Duerre P."/>
            <person name="Daniel R."/>
        </authorList>
    </citation>
    <scope>NUCLEOTIDE SEQUENCE [LARGE SCALE GENOMIC DNA]</scope>
    <source>
        <strain evidence="10 12">ATCC 33924</strain>
    </source>
</reference>
<evidence type="ECO:0000256" key="4">
    <source>
        <dbReference type="ARBA" id="ARBA00022777"/>
    </source>
</evidence>
<keyword evidence="4 10" id="KW-0418">Kinase</keyword>
<dbReference type="Gene3D" id="3.40.50.10840">
    <property type="entry name" value="Putative sugar-binding, N-terminal domain"/>
    <property type="match status" value="1"/>
</dbReference>
<evidence type="ECO:0000256" key="3">
    <source>
        <dbReference type="ARBA" id="ARBA00022741"/>
    </source>
</evidence>
<name>A0AAC9MTI6_NEOTH</name>
<dbReference type="AlphaFoldDB" id="A0AAC9MTI6"/>
<dbReference type="RefSeq" id="WP_069587827.1">
    <property type="nucleotide sequence ID" value="NZ_CP017019.1"/>
</dbReference>
<evidence type="ECO:0000313" key="10">
    <source>
        <dbReference type="EMBL" id="TYL06833.1"/>
    </source>
</evidence>
<feature type="domain" description="Four-carbon acid sugar kinase N-terminal" evidence="7">
    <location>
        <begin position="4"/>
        <end position="230"/>
    </location>
</feature>
<gene>
    <name evidence="10" type="primary">denK</name>
    <name evidence="9" type="ORF">Maut_00257</name>
    <name evidence="10" type="ORF">MTAT_29840</name>
</gene>
<reference evidence="9 11" key="1">
    <citation type="submission" date="2016-08" db="EMBL/GenBank/DDBJ databases">
        <title>Moorella thermoacetica DSM 103132.</title>
        <authorList>
            <person name="Jendresen C.B."/>
            <person name="Redl S.M."/>
            <person name="Jensen T.O."/>
            <person name="Nielsen A.T."/>
        </authorList>
    </citation>
    <scope>NUCLEOTIDE SEQUENCE [LARGE SCALE GENOMIC DNA]</scope>
    <source>
        <strain evidence="9 11">DSM 103132</strain>
    </source>
</reference>
<evidence type="ECO:0000313" key="9">
    <source>
        <dbReference type="EMBL" id="AOQ22740.1"/>
    </source>
</evidence>
<dbReference type="Pfam" id="PF07005">
    <property type="entry name" value="SBD_N"/>
    <property type="match status" value="1"/>
</dbReference>
<evidence type="ECO:0000256" key="6">
    <source>
        <dbReference type="ARBA" id="ARBA00023277"/>
    </source>
</evidence>
<dbReference type="GO" id="GO:0016301">
    <property type="term" value="F:kinase activity"/>
    <property type="evidence" value="ECO:0007669"/>
    <property type="project" value="UniProtKB-KW"/>
</dbReference>
<organism evidence="9 11">
    <name type="scientific">Neomoorella thermoacetica</name>
    <name type="common">Clostridium thermoaceticum</name>
    <dbReference type="NCBI Taxonomy" id="1525"/>
    <lineage>
        <taxon>Bacteria</taxon>
        <taxon>Bacillati</taxon>
        <taxon>Bacillota</taxon>
        <taxon>Clostridia</taxon>
        <taxon>Neomoorellales</taxon>
        <taxon>Neomoorellaceae</taxon>
        <taxon>Neomoorella</taxon>
    </lineage>
</organism>
<dbReference type="Gene3D" id="3.40.980.20">
    <property type="entry name" value="Four-carbon acid sugar kinase, nucleotide binding domain"/>
    <property type="match status" value="1"/>
</dbReference>
<feature type="domain" description="Four-carbon acid sugar kinase nucleotide binding" evidence="8">
    <location>
        <begin position="260"/>
        <end position="432"/>
    </location>
</feature>
<dbReference type="Proteomes" id="UP000322283">
    <property type="component" value="Unassembled WGS sequence"/>
</dbReference>
<evidence type="ECO:0000259" key="7">
    <source>
        <dbReference type="Pfam" id="PF07005"/>
    </source>
</evidence>
<protein>
    <submittedName>
        <fullName evidence="10">D-erythronate kinase</fullName>
        <ecNumber evidence="10">2.7.1.220</ecNumber>
    </submittedName>
</protein>
<evidence type="ECO:0000313" key="12">
    <source>
        <dbReference type="Proteomes" id="UP000322283"/>
    </source>
</evidence>
<dbReference type="InterPro" id="IPR010737">
    <property type="entry name" value="4-carb_acid_sugar_kinase_N"/>
</dbReference>
<comment type="similarity">
    <text evidence="1">Belongs to the four-carbon acid sugar kinase family.</text>
</comment>
<keyword evidence="6" id="KW-0119">Carbohydrate metabolism</keyword>
<evidence type="ECO:0000313" key="11">
    <source>
        <dbReference type="Proteomes" id="UP000094598"/>
    </source>
</evidence>
<keyword evidence="3" id="KW-0547">Nucleotide-binding</keyword>
<proteinExistence type="inferred from homology"/>
<dbReference type="InterPro" id="IPR031475">
    <property type="entry name" value="NBD_C"/>
</dbReference>
<evidence type="ECO:0000256" key="5">
    <source>
        <dbReference type="ARBA" id="ARBA00022840"/>
    </source>
</evidence>
<evidence type="ECO:0000256" key="2">
    <source>
        <dbReference type="ARBA" id="ARBA00022679"/>
    </source>
</evidence>
<keyword evidence="5" id="KW-0067">ATP-binding</keyword>
<accession>A0AAC9MTI6</accession>